<evidence type="ECO:0000313" key="1">
    <source>
        <dbReference type="EMBL" id="CAE8738967.1"/>
    </source>
</evidence>
<protein>
    <submittedName>
        <fullName evidence="1">Uncharacterized protein</fullName>
    </submittedName>
</protein>
<dbReference type="AlphaFoldDB" id="A0A813LUB0"/>
<dbReference type="EMBL" id="CAJNNW010037037">
    <property type="protein sequence ID" value="CAE8738967.1"/>
    <property type="molecule type" value="Genomic_DNA"/>
</dbReference>
<gene>
    <name evidence="1" type="ORF">PGLA2088_LOCUS49415</name>
</gene>
<dbReference type="Proteomes" id="UP000626109">
    <property type="component" value="Unassembled WGS sequence"/>
</dbReference>
<comment type="caution">
    <text evidence="1">The sequence shown here is derived from an EMBL/GenBank/DDBJ whole genome shotgun (WGS) entry which is preliminary data.</text>
</comment>
<organism evidence="1 2">
    <name type="scientific">Polarella glacialis</name>
    <name type="common">Dinoflagellate</name>
    <dbReference type="NCBI Taxonomy" id="89957"/>
    <lineage>
        <taxon>Eukaryota</taxon>
        <taxon>Sar</taxon>
        <taxon>Alveolata</taxon>
        <taxon>Dinophyceae</taxon>
        <taxon>Suessiales</taxon>
        <taxon>Suessiaceae</taxon>
        <taxon>Polarella</taxon>
    </lineage>
</organism>
<proteinExistence type="predicted"/>
<name>A0A813LUB0_POLGL</name>
<sequence length="127" mass="14044">MNMNSFGKVILVEGEHYSNSVLGKCDKRRFRQRLRKRFGAEVAQDVIQQIRTTETAQAAPPSGAVPMPVKPVKRVPMPVTPVNTTVMLVPVLLQVVPVCAYQIVSRAPEVETAFVAMDPLVFKRPTA</sequence>
<accession>A0A813LUB0</accession>
<feature type="non-terminal residue" evidence="1">
    <location>
        <position position="127"/>
    </location>
</feature>
<reference evidence="1" key="1">
    <citation type="submission" date="2021-02" db="EMBL/GenBank/DDBJ databases">
        <authorList>
            <person name="Dougan E. K."/>
            <person name="Rhodes N."/>
            <person name="Thang M."/>
            <person name="Chan C."/>
        </authorList>
    </citation>
    <scope>NUCLEOTIDE SEQUENCE</scope>
</reference>
<evidence type="ECO:0000313" key="2">
    <source>
        <dbReference type="Proteomes" id="UP000626109"/>
    </source>
</evidence>